<organism evidence="7 8">
    <name type="scientific">Racocetra fulgida</name>
    <dbReference type="NCBI Taxonomy" id="60492"/>
    <lineage>
        <taxon>Eukaryota</taxon>
        <taxon>Fungi</taxon>
        <taxon>Fungi incertae sedis</taxon>
        <taxon>Mucoromycota</taxon>
        <taxon>Glomeromycotina</taxon>
        <taxon>Glomeromycetes</taxon>
        <taxon>Diversisporales</taxon>
        <taxon>Gigasporaceae</taxon>
        <taxon>Racocetra</taxon>
    </lineage>
</organism>
<evidence type="ECO:0000256" key="2">
    <source>
        <dbReference type="ARBA" id="ARBA00011977"/>
    </source>
</evidence>
<keyword evidence="6" id="KW-0819">tRNA processing</keyword>
<keyword evidence="5" id="KW-0949">S-adenosyl-L-methionine</keyword>
<reference evidence="7" key="1">
    <citation type="submission" date="2021-06" db="EMBL/GenBank/DDBJ databases">
        <authorList>
            <person name="Kallberg Y."/>
            <person name="Tangrot J."/>
            <person name="Rosling A."/>
        </authorList>
    </citation>
    <scope>NUCLEOTIDE SEQUENCE</scope>
    <source>
        <strain evidence="7">IN212</strain>
    </source>
</reference>
<evidence type="ECO:0000313" key="7">
    <source>
        <dbReference type="EMBL" id="CAG8489757.1"/>
    </source>
</evidence>
<keyword evidence="4" id="KW-0808">Transferase</keyword>
<dbReference type="InterPro" id="IPR003358">
    <property type="entry name" value="tRNA_(Gua-N-7)_MeTrfase_Trmb"/>
</dbReference>
<evidence type="ECO:0000313" key="8">
    <source>
        <dbReference type="Proteomes" id="UP000789396"/>
    </source>
</evidence>
<dbReference type="Proteomes" id="UP000789396">
    <property type="component" value="Unassembled WGS sequence"/>
</dbReference>
<evidence type="ECO:0000256" key="3">
    <source>
        <dbReference type="ARBA" id="ARBA00022603"/>
    </source>
</evidence>
<accession>A0A9N8ZC17</accession>
<dbReference type="SUPFAM" id="SSF53335">
    <property type="entry name" value="S-adenosyl-L-methionine-dependent methyltransferases"/>
    <property type="match status" value="1"/>
</dbReference>
<dbReference type="PANTHER" id="PTHR23417:SF16">
    <property type="entry name" value="TRNA (GUANINE-N(7)-)-METHYLTRANSFERASE"/>
    <property type="match status" value="1"/>
</dbReference>
<dbReference type="AlphaFoldDB" id="A0A9N8ZC17"/>
<dbReference type="PANTHER" id="PTHR23417">
    <property type="entry name" value="3-DEOXY-D-MANNO-OCTULOSONIC-ACID TRANSFERASE/TRNA GUANINE-N 7 - -METHYLTRANSFERASE"/>
    <property type="match status" value="1"/>
</dbReference>
<evidence type="ECO:0000256" key="5">
    <source>
        <dbReference type="ARBA" id="ARBA00022691"/>
    </source>
</evidence>
<dbReference type="Gene3D" id="3.40.50.150">
    <property type="entry name" value="Vaccinia Virus protein VP39"/>
    <property type="match status" value="1"/>
</dbReference>
<proteinExistence type="predicted"/>
<feature type="non-terminal residue" evidence="7">
    <location>
        <position position="97"/>
    </location>
</feature>
<evidence type="ECO:0000256" key="4">
    <source>
        <dbReference type="ARBA" id="ARBA00022679"/>
    </source>
</evidence>
<evidence type="ECO:0000256" key="6">
    <source>
        <dbReference type="ARBA" id="ARBA00022694"/>
    </source>
</evidence>
<comment type="caution">
    <text evidence="7">The sequence shown here is derived from an EMBL/GenBank/DDBJ whole genome shotgun (WGS) entry which is preliminary data.</text>
</comment>
<evidence type="ECO:0000256" key="1">
    <source>
        <dbReference type="ARBA" id="ARBA00000142"/>
    </source>
</evidence>
<sequence length="97" mass="11320">MDWSAHYPAFVCEENPTESSFDMPTKQVAEYAYVLRVGGIIYTISDVKDLHEWMVKHLDEHPLFERIPDEEVEKDPVIPIVRTETEEGKKVERNKGE</sequence>
<keyword evidence="8" id="KW-1185">Reference proteome</keyword>
<dbReference type="GO" id="GO:0043527">
    <property type="term" value="C:tRNA methyltransferase complex"/>
    <property type="evidence" value="ECO:0007669"/>
    <property type="project" value="TreeGrafter"/>
</dbReference>
<dbReference type="Pfam" id="PF02390">
    <property type="entry name" value="Methyltransf_4"/>
    <property type="match status" value="1"/>
</dbReference>
<dbReference type="EMBL" id="CAJVPZ010001330">
    <property type="protein sequence ID" value="CAG8489757.1"/>
    <property type="molecule type" value="Genomic_DNA"/>
</dbReference>
<dbReference type="EC" id="2.1.1.33" evidence="2"/>
<dbReference type="OrthoDB" id="47276at2759"/>
<keyword evidence="3" id="KW-0489">Methyltransferase</keyword>
<dbReference type="GO" id="GO:0008176">
    <property type="term" value="F:tRNA (guanine(46)-N7)-methyltransferase activity"/>
    <property type="evidence" value="ECO:0007669"/>
    <property type="project" value="UniProtKB-EC"/>
</dbReference>
<name>A0A9N8ZC17_9GLOM</name>
<protein>
    <recommendedName>
        <fullName evidence="2">tRNA (guanine(46)-N(7))-methyltransferase</fullName>
        <ecNumber evidence="2">2.1.1.33</ecNumber>
    </recommendedName>
</protein>
<gene>
    <name evidence="7" type="ORF">RFULGI_LOCUS1927</name>
</gene>
<comment type="catalytic activity">
    <reaction evidence="1">
        <text>guanosine(46) in tRNA + S-adenosyl-L-methionine = N(7)-methylguanosine(46) in tRNA + S-adenosyl-L-homocysteine</text>
        <dbReference type="Rhea" id="RHEA:42708"/>
        <dbReference type="Rhea" id="RHEA-COMP:10188"/>
        <dbReference type="Rhea" id="RHEA-COMP:10189"/>
        <dbReference type="ChEBI" id="CHEBI:57856"/>
        <dbReference type="ChEBI" id="CHEBI:59789"/>
        <dbReference type="ChEBI" id="CHEBI:74269"/>
        <dbReference type="ChEBI" id="CHEBI:74480"/>
        <dbReference type="EC" id="2.1.1.33"/>
    </reaction>
</comment>
<dbReference type="InterPro" id="IPR029063">
    <property type="entry name" value="SAM-dependent_MTases_sf"/>
</dbReference>
<dbReference type="PROSITE" id="PS51625">
    <property type="entry name" value="SAM_MT_TRMB"/>
    <property type="match status" value="1"/>
</dbReference>